<dbReference type="PANTHER" id="PTHR15678:SF6">
    <property type="entry name" value="BRIDGE-LIKE LIPID TRANSFER PROTEIN FAMILY MEMBER 2"/>
    <property type="match status" value="1"/>
</dbReference>
<protein>
    <submittedName>
        <fullName evidence="2">Uncharacterized protein</fullName>
    </submittedName>
</protein>
<proteinExistence type="predicted"/>
<organism evidence="2 3">
    <name type="scientific">Heterodera schachtii</name>
    <name type="common">Sugarbeet cyst nematode worm</name>
    <name type="synonym">Tylenchus schachtii</name>
    <dbReference type="NCBI Taxonomy" id="97005"/>
    <lineage>
        <taxon>Eukaryota</taxon>
        <taxon>Metazoa</taxon>
        <taxon>Ecdysozoa</taxon>
        <taxon>Nematoda</taxon>
        <taxon>Chromadorea</taxon>
        <taxon>Rhabditida</taxon>
        <taxon>Tylenchina</taxon>
        <taxon>Tylenchomorpha</taxon>
        <taxon>Tylenchoidea</taxon>
        <taxon>Heteroderidae</taxon>
        <taxon>Heteroderinae</taxon>
        <taxon>Heterodera</taxon>
    </lineage>
</organism>
<feature type="region of interest" description="Disordered" evidence="1">
    <location>
        <begin position="207"/>
        <end position="227"/>
    </location>
</feature>
<accession>A0ABD2HWW1</accession>
<dbReference type="AlphaFoldDB" id="A0ABD2HWW1"/>
<keyword evidence="3" id="KW-1185">Reference proteome</keyword>
<name>A0ABD2HWW1_HETSC</name>
<evidence type="ECO:0000256" key="1">
    <source>
        <dbReference type="SAM" id="MobiDB-lite"/>
    </source>
</evidence>
<dbReference type="InterPro" id="IPR045167">
    <property type="entry name" value="Hobbit"/>
</dbReference>
<evidence type="ECO:0000313" key="3">
    <source>
        <dbReference type="Proteomes" id="UP001620645"/>
    </source>
</evidence>
<sequence>MSLYFNILLVLLILLVHLFRRYSGRLVAAVLQRLLHARAAHIDGLGWFALRHGELLLANGLHLEVRDLRVHSLFNWWWTTTAPTVDGTANDGGGQRMALNVRVSVGSIRVGKQLTDEEGSRNSTNGLCDGQPLIEKCGVLDSVSIHLARPVPGQLHLQVELQQPVELIWSPVLHLMVNDVVRAFVSKVSQLVNFFDSFKHCQQKQFPATTTDGDNNNNGTPTATQTPTSTTTTFLFTVHSEHAVELSFRLPCHHLLRLILPSFTVQRKAACVANAGAPNLLVEMDGNLIMNVERPSLDCVADDLLMKMIRGGDLFAHQLELDVNRLWSWSADSLEISFPYGYQFADAWEELSFRLPRHHLLRLILPSFTVQRKAACVANAGAPNLLVEMDGNLIMNVERPSLDCVADDLLMKMIRGGDLFAHQLELDANRLWSWSADSLEISFPYGYQFADAWEEHQWMKLVHGIVPKPFTKDSVLPADVRIRLNRLSLRLDDDPFEIQLQNIYELSHRREMRDGRVVHVPLRTPRDKLQHALRSIAWPMSQAGLSTVICVLPLVFLQYSRMEQFLSSPFHKHFLLLLEFSPNIKRPMSHFALFWSVPSARDARQSRCARAVANTARQVAARVALNRMANWPGWAQHGDLRVAACLPSSADAGISRPVHPRRWLEVNCYRMAVQRIQQISDQQPNCCGGGVDQNNDWDCVVISGGGCSKILRFRQQRTMGEKIEAKRRGKGVETI</sequence>
<dbReference type="Pfam" id="PF10344">
    <property type="entry name" value="Hobbit"/>
    <property type="match status" value="1"/>
</dbReference>
<comment type="caution">
    <text evidence="2">The sequence shown here is derived from an EMBL/GenBank/DDBJ whole genome shotgun (WGS) entry which is preliminary data.</text>
</comment>
<dbReference type="EMBL" id="JBICCN010000429">
    <property type="protein sequence ID" value="KAL3069270.1"/>
    <property type="molecule type" value="Genomic_DNA"/>
</dbReference>
<dbReference type="Proteomes" id="UP001620645">
    <property type="component" value="Unassembled WGS sequence"/>
</dbReference>
<evidence type="ECO:0000313" key="2">
    <source>
        <dbReference type="EMBL" id="KAL3069270.1"/>
    </source>
</evidence>
<dbReference type="PANTHER" id="PTHR15678">
    <property type="entry name" value="ANTIGEN MLAA-22-RELATED"/>
    <property type="match status" value="1"/>
</dbReference>
<reference evidence="2 3" key="1">
    <citation type="submission" date="2024-10" db="EMBL/GenBank/DDBJ databases">
        <authorList>
            <person name="Kim D."/>
        </authorList>
    </citation>
    <scope>NUCLEOTIDE SEQUENCE [LARGE SCALE GENOMIC DNA]</scope>
    <source>
        <strain evidence="2">Taebaek</strain>
    </source>
</reference>
<gene>
    <name evidence="2" type="ORF">niasHS_017995</name>
</gene>